<dbReference type="Proteomes" id="UP000033633">
    <property type="component" value="Unassembled WGS sequence"/>
</dbReference>
<dbReference type="AlphaFoldDB" id="A0A0F5VH74"/>
<name>A0A0F5VH74_9GAMM</name>
<keyword evidence="3" id="KW-1185">Reference proteome</keyword>
<sequence length="63" mass="7228">MILVFLMIDFFFKIRNEERVMSFSKFLIICAGSAVIGGFLNSVVMVTIYSVAMMLAFPFYRSN</sequence>
<protein>
    <submittedName>
        <fullName evidence="2">Uncharacterized protein</fullName>
    </submittedName>
</protein>
<organism evidence="2 3">
    <name type="scientific">Photobacterium halotolerans</name>
    <dbReference type="NCBI Taxonomy" id="265726"/>
    <lineage>
        <taxon>Bacteria</taxon>
        <taxon>Pseudomonadati</taxon>
        <taxon>Pseudomonadota</taxon>
        <taxon>Gammaproteobacteria</taxon>
        <taxon>Vibrionales</taxon>
        <taxon>Vibrionaceae</taxon>
        <taxon>Photobacterium</taxon>
    </lineage>
</organism>
<dbReference type="PATRIC" id="fig|265726.11.peg.1981"/>
<dbReference type="STRING" id="265726.KY46_03190"/>
<keyword evidence="1" id="KW-1133">Transmembrane helix</keyword>
<evidence type="ECO:0000313" key="2">
    <source>
        <dbReference type="EMBL" id="KKD00835.1"/>
    </source>
</evidence>
<evidence type="ECO:0000256" key="1">
    <source>
        <dbReference type="SAM" id="Phobius"/>
    </source>
</evidence>
<proteinExistence type="predicted"/>
<reference evidence="2 3" key="1">
    <citation type="submission" date="2014-12" db="EMBL/GenBank/DDBJ databases">
        <title>Mercury Reductase activity and rhizosphere competence traits in the genome of root associated Photobacterium halotolerans MELD1.</title>
        <authorList>
            <person name="Mathew D.C."/>
            <person name="Huang C.-C."/>
        </authorList>
    </citation>
    <scope>NUCLEOTIDE SEQUENCE [LARGE SCALE GENOMIC DNA]</scope>
    <source>
        <strain evidence="2 3">MELD1</strain>
    </source>
</reference>
<keyword evidence="1" id="KW-0812">Transmembrane</keyword>
<evidence type="ECO:0000313" key="3">
    <source>
        <dbReference type="Proteomes" id="UP000033633"/>
    </source>
</evidence>
<feature type="transmembrane region" description="Helical" evidence="1">
    <location>
        <begin position="20"/>
        <end position="37"/>
    </location>
</feature>
<comment type="caution">
    <text evidence="2">The sequence shown here is derived from an EMBL/GenBank/DDBJ whole genome shotgun (WGS) entry which is preliminary data.</text>
</comment>
<gene>
    <name evidence="2" type="ORF">KY46_03190</name>
</gene>
<keyword evidence="1" id="KW-0472">Membrane</keyword>
<dbReference type="EMBL" id="JWYV01000002">
    <property type="protein sequence ID" value="KKD00835.1"/>
    <property type="molecule type" value="Genomic_DNA"/>
</dbReference>
<accession>A0A0F5VH74</accession>